<keyword evidence="1" id="KW-1185">Reference proteome</keyword>
<organism evidence="1 2">
    <name type="scientific">Romanomermis culicivorax</name>
    <name type="common">Nematode worm</name>
    <dbReference type="NCBI Taxonomy" id="13658"/>
    <lineage>
        <taxon>Eukaryota</taxon>
        <taxon>Metazoa</taxon>
        <taxon>Ecdysozoa</taxon>
        <taxon>Nematoda</taxon>
        <taxon>Enoplea</taxon>
        <taxon>Dorylaimia</taxon>
        <taxon>Mermithida</taxon>
        <taxon>Mermithoidea</taxon>
        <taxon>Mermithidae</taxon>
        <taxon>Romanomermis</taxon>
    </lineage>
</organism>
<evidence type="ECO:0000313" key="1">
    <source>
        <dbReference type="Proteomes" id="UP000887565"/>
    </source>
</evidence>
<dbReference type="AlphaFoldDB" id="A0A915I2K2"/>
<sequence length="124" mass="13926">MYFNITLSYLLHQIQYLSDDLVCDASSALLSAKQVTVDTLEKRYADLKVSSSVVEQLSSVVVANQLCDSGVTRIKVPLSNKGNKNEEKPAGTYETRKQTNQIRITRFGKLKPENAPDYERKVNV</sequence>
<dbReference type="Proteomes" id="UP000887565">
    <property type="component" value="Unplaced"/>
</dbReference>
<evidence type="ECO:0000313" key="2">
    <source>
        <dbReference type="WBParaSite" id="nRc.2.0.1.t07689-RA"/>
    </source>
</evidence>
<dbReference type="WBParaSite" id="nRc.2.0.1.t07689-RA">
    <property type="protein sequence ID" value="nRc.2.0.1.t07689-RA"/>
    <property type="gene ID" value="nRc.2.0.1.g07689"/>
</dbReference>
<accession>A0A915I2K2</accession>
<protein>
    <submittedName>
        <fullName evidence="2">Uncharacterized protein</fullName>
    </submittedName>
</protein>
<name>A0A915I2K2_ROMCU</name>
<proteinExistence type="predicted"/>
<reference evidence="2" key="1">
    <citation type="submission" date="2022-11" db="UniProtKB">
        <authorList>
            <consortium name="WormBaseParasite"/>
        </authorList>
    </citation>
    <scope>IDENTIFICATION</scope>
</reference>